<dbReference type="GO" id="GO:0005739">
    <property type="term" value="C:mitochondrion"/>
    <property type="evidence" value="ECO:0007669"/>
    <property type="project" value="UniProtKB-SubCell"/>
</dbReference>
<keyword evidence="7" id="KW-0689">Ribosomal protein</keyword>
<dbReference type="RefSeq" id="XP_025341214.1">
    <property type="nucleotide sequence ID" value="XM_025485749.1"/>
</dbReference>
<comment type="similarity">
    <text evidence="3">Belongs to the mitochondrion-specific ribosomal protein mL53 family.</text>
</comment>
<keyword evidence="6" id="KW-0288">FMN</keyword>
<comment type="cofactor">
    <cofactor evidence="1">
        <name>FMN</name>
        <dbReference type="ChEBI" id="CHEBI:58210"/>
    </cofactor>
</comment>
<organism evidence="13 14">
    <name type="scientific">Candidozyma haemuli</name>
    <dbReference type="NCBI Taxonomy" id="45357"/>
    <lineage>
        <taxon>Eukaryota</taxon>
        <taxon>Fungi</taxon>
        <taxon>Dikarya</taxon>
        <taxon>Ascomycota</taxon>
        <taxon>Saccharomycotina</taxon>
        <taxon>Pichiomycetes</taxon>
        <taxon>Metschnikowiaceae</taxon>
        <taxon>Candidozyma</taxon>
    </lineage>
</organism>
<dbReference type="CDD" id="cd04730">
    <property type="entry name" value="NPD_like"/>
    <property type="match status" value="1"/>
</dbReference>
<dbReference type="Proteomes" id="UP000244309">
    <property type="component" value="Unassembled WGS sequence"/>
</dbReference>
<evidence type="ECO:0000256" key="12">
    <source>
        <dbReference type="ARBA" id="ARBA00035180"/>
    </source>
</evidence>
<dbReference type="Pfam" id="PF10780">
    <property type="entry name" value="MRP_L53"/>
    <property type="match status" value="1"/>
</dbReference>
<keyword evidence="9" id="KW-0503">Monooxygenase</keyword>
<protein>
    <recommendedName>
        <fullName evidence="12">Large ribosomal subunit protein mL53</fullName>
    </recommendedName>
</protein>
<evidence type="ECO:0000256" key="3">
    <source>
        <dbReference type="ARBA" id="ARBA00005557"/>
    </source>
</evidence>
<dbReference type="InterPro" id="IPR013785">
    <property type="entry name" value="Aldolase_TIM"/>
</dbReference>
<dbReference type="PANTHER" id="PTHR42747">
    <property type="entry name" value="NITRONATE MONOOXYGENASE-RELATED"/>
    <property type="match status" value="1"/>
</dbReference>
<dbReference type="STRING" id="45357.A0A2V1ARB0"/>
<keyword evidence="10" id="KW-0496">Mitochondrion</keyword>
<dbReference type="GO" id="GO:0005840">
    <property type="term" value="C:ribosome"/>
    <property type="evidence" value="ECO:0007669"/>
    <property type="project" value="UniProtKB-KW"/>
</dbReference>
<reference evidence="13 14" key="1">
    <citation type="submission" date="2017-12" db="EMBL/GenBank/DDBJ databases">
        <title>Genome Sequence of a Multidrug-Resistant Candida haemulonii Isolate from a Patient with Chronic Leg Ulcers in Israel.</title>
        <authorList>
            <person name="Chow N.A."/>
            <person name="Gade L."/>
            <person name="Batra D."/>
            <person name="Rowe L.A."/>
            <person name="Ben-Ami R."/>
            <person name="Loparev V.N."/>
            <person name="Litvintseva A.P."/>
        </authorList>
    </citation>
    <scope>NUCLEOTIDE SEQUENCE [LARGE SCALE GENOMIC DNA]</scope>
    <source>
        <strain evidence="13 14">B11899</strain>
    </source>
</reference>
<evidence type="ECO:0000256" key="1">
    <source>
        <dbReference type="ARBA" id="ARBA00001917"/>
    </source>
</evidence>
<keyword evidence="14" id="KW-1185">Reference proteome</keyword>
<evidence type="ECO:0000256" key="8">
    <source>
        <dbReference type="ARBA" id="ARBA00023002"/>
    </source>
</evidence>
<dbReference type="InterPro" id="IPR004136">
    <property type="entry name" value="NMO"/>
</dbReference>
<evidence type="ECO:0000256" key="10">
    <source>
        <dbReference type="ARBA" id="ARBA00023128"/>
    </source>
</evidence>
<dbReference type="Pfam" id="PF03060">
    <property type="entry name" value="NMO"/>
    <property type="match status" value="1"/>
</dbReference>
<sequence length="480" mass="52319">MITKYFTKVSVRFNPFSEAARPVRLFMGRIPTASKSGCSIDYKILTGNEEPLVKVTFKDKAEMEINPSEKRFEDLKAFFDGHSRKLALKDAISEVKQTFTLPTTMYKQFLERFGLSVPIMQAPMAGVSTVAMAAEVAKAGGLGSLPMASVDLTKSTEPVFQQIGEFRGLAGDKAPVNVNFFAHDFTKQVPPGPAEQRNWYQVMARASGVAETKLHEVVPQFQRINISFKEFEHKQHEQVEPFFKRLGESNVQIVSFHFGLPSAETIDVIHRHKLAVFACVTSVSEAQVALDAGADVLVAQGYEAGGHRGNFLSEEPTDEKLPTKELFTQLAAKFGSSRVVPAGGIVDAAGAREYLDLGAAAVSMGTLFVTSQESSAPPYIGDLLRNKEDNLPGTVMTSLVSGKHARTVETPFINALVSSSVDQMPSYGYSYYAYKTAAKSFPPGCGFYLAGANYHKVTPGAKAGATVVQLWDEIQNNKEA</sequence>
<dbReference type="Gene3D" id="3.40.30.10">
    <property type="entry name" value="Glutaredoxin"/>
    <property type="match status" value="1"/>
</dbReference>
<name>A0A2V1ARB0_9ASCO</name>
<dbReference type="InterPro" id="IPR019716">
    <property type="entry name" value="Ribosomal_mL53"/>
</dbReference>
<dbReference type="VEuPathDB" id="FungiDB:CXQ85_002059"/>
<dbReference type="PANTHER" id="PTHR42747:SF3">
    <property type="entry name" value="NITRONATE MONOOXYGENASE-RELATED"/>
    <property type="match status" value="1"/>
</dbReference>
<evidence type="ECO:0000256" key="5">
    <source>
        <dbReference type="ARBA" id="ARBA00022630"/>
    </source>
</evidence>
<proteinExistence type="inferred from homology"/>
<evidence type="ECO:0000256" key="9">
    <source>
        <dbReference type="ARBA" id="ARBA00023033"/>
    </source>
</evidence>
<dbReference type="GeneID" id="37007390"/>
<keyword evidence="5" id="KW-0285">Flavoprotein</keyword>
<gene>
    <name evidence="13" type="ORF">CXQ85_002059</name>
</gene>
<accession>A0A2V1ARB0</accession>
<keyword evidence="8" id="KW-0560">Oxidoreductase</keyword>
<evidence type="ECO:0000256" key="4">
    <source>
        <dbReference type="ARBA" id="ARBA00009881"/>
    </source>
</evidence>
<comment type="caution">
    <text evidence="13">The sequence shown here is derived from an EMBL/GenBank/DDBJ whole genome shotgun (WGS) entry which is preliminary data.</text>
</comment>
<dbReference type="EMBL" id="PKFO01000003">
    <property type="protein sequence ID" value="PVH20274.1"/>
    <property type="molecule type" value="Genomic_DNA"/>
</dbReference>
<dbReference type="Gene3D" id="3.20.20.70">
    <property type="entry name" value="Aldolase class I"/>
    <property type="match status" value="1"/>
</dbReference>
<dbReference type="GO" id="GO:0018580">
    <property type="term" value="F:nitronate monooxygenase activity"/>
    <property type="evidence" value="ECO:0007669"/>
    <property type="project" value="InterPro"/>
</dbReference>
<dbReference type="SUPFAM" id="SSF51412">
    <property type="entry name" value="Inosine monophosphate dehydrogenase (IMPDH)"/>
    <property type="match status" value="1"/>
</dbReference>
<dbReference type="OrthoDB" id="10265891at2759"/>
<evidence type="ECO:0000256" key="6">
    <source>
        <dbReference type="ARBA" id="ARBA00022643"/>
    </source>
</evidence>
<keyword evidence="11" id="KW-0687">Ribonucleoprotein</keyword>
<evidence type="ECO:0000313" key="13">
    <source>
        <dbReference type="EMBL" id="PVH20274.1"/>
    </source>
</evidence>
<evidence type="ECO:0000256" key="7">
    <source>
        <dbReference type="ARBA" id="ARBA00022980"/>
    </source>
</evidence>
<dbReference type="GO" id="GO:1990904">
    <property type="term" value="C:ribonucleoprotein complex"/>
    <property type="evidence" value="ECO:0007669"/>
    <property type="project" value="UniProtKB-KW"/>
</dbReference>
<evidence type="ECO:0000256" key="2">
    <source>
        <dbReference type="ARBA" id="ARBA00004173"/>
    </source>
</evidence>
<dbReference type="AlphaFoldDB" id="A0A2V1ARB0"/>
<evidence type="ECO:0000313" key="14">
    <source>
        <dbReference type="Proteomes" id="UP000244309"/>
    </source>
</evidence>
<comment type="similarity">
    <text evidence="4">Belongs to the nitronate monooxygenase family. NMO class I subfamily.</text>
</comment>
<comment type="subcellular location">
    <subcellularLocation>
        <location evidence="2">Mitochondrion</location>
    </subcellularLocation>
</comment>
<evidence type="ECO:0000256" key="11">
    <source>
        <dbReference type="ARBA" id="ARBA00023274"/>
    </source>
</evidence>